<keyword evidence="1" id="KW-0812">Transmembrane</keyword>
<feature type="transmembrane region" description="Helical" evidence="1">
    <location>
        <begin position="148"/>
        <end position="166"/>
    </location>
</feature>
<reference evidence="3" key="1">
    <citation type="journal article" date="2019" name="Int. J. Syst. Evol. Microbiol.">
        <title>The Global Catalogue of Microorganisms (GCM) 10K type strain sequencing project: providing services to taxonomists for standard genome sequencing and annotation.</title>
        <authorList>
            <consortium name="The Broad Institute Genomics Platform"/>
            <consortium name="The Broad Institute Genome Sequencing Center for Infectious Disease"/>
            <person name="Wu L."/>
            <person name="Ma J."/>
        </authorList>
    </citation>
    <scope>NUCLEOTIDE SEQUENCE [LARGE SCALE GENOMIC DNA]</scope>
    <source>
        <strain evidence="3">JCM 18532</strain>
    </source>
</reference>
<keyword evidence="3" id="KW-1185">Reference proteome</keyword>
<dbReference type="EMBL" id="BAABKN010000015">
    <property type="protein sequence ID" value="GAA4741878.1"/>
    <property type="molecule type" value="Genomic_DNA"/>
</dbReference>
<sequence length="236" mass="25439">MIVEEAVAPAVPGRQLAWVFIAWTLVVICLVLLSTVLVAGERPTSYAALRTAVAGGRVDEIRVEGGLGEQIEGSASATVHWRGRLMGRVTSVTEATSRRDARVTGMKPPILDGRVDEKLTELAPDLRTTRSSDWSSYNEIGPWRVPQWTGAMTVVLYLGVLGLLVLGPKPWRATRWAWFWLLGSVPLVGALAFLLLGGSTWVLPPARPERRLTGGWAFLLSVAIHAAAGSVLAAVL</sequence>
<comment type="caution">
    <text evidence="2">The sequence shown here is derived from an EMBL/GenBank/DDBJ whole genome shotgun (WGS) entry which is preliminary data.</text>
</comment>
<name>A0ABP8YZG1_9ACTN</name>
<dbReference type="Proteomes" id="UP001499882">
    <property type="component" value="Unassembled WGS sequence"/>
</dbReference>
<protein>
    <recommendedName>
        <fullName evidence="4">DUF3592 domain-containing protein</fullName>
    </recommendedName>
</protein>
<gene>
    <name evidence="2" type="ORF">GCM10023350_28170</name>
</gene>
<accession>A0ABP8YZG1</accession>
<evidence type="ECO:0000313" key="3">
    <source>
        <dbReference type="Proteomes" id="UP001499882"/>
    </source>
</evidence>
<proteinExistence type="predicted"/>
<feature type="transmembrane region" description="Helical" evidence="1">
    <location>
        <begin position="16"/>
        <end position="40"/>
    </location>
</feature>
<feature type="transmembrane region" description="Helical" evidence="1">
    <location>
        <begin position="215"/>
        <end position="235"/>
    </location>
</feature>
<feature type="transmembrane region" description="Helical" evidence="1">
    <location>
        <begin position="178"/>
        <end position="203"/>
    </location>
</feature>
<organism evidence="2 3">
    <name type="scientific">Nocardioides endophyticus</name>
    <dbReference type="NCBI Taxonomy" id="1353775"/>
    <lineage>
        <taxon>Bacteria</taxon>
        <taxon>Bacillati</taxon>
        <taxon>Actinomycetota</taxon>
        <taxon>Actinomycetes</taxon>
        <taxon>Propionibacteriales</taxon>
        <taxon>Nocardioidaceae</taxon>
        <taxon>Nocardioides</taxon>
    </lineage>
</organism>
<evidence type="ECO:0000313" key="2">
    <source>
        <dbReference type="EMBL" id="GAA4741878.1"/>
    </source>
</evidence>
<evidence type="ECO:0008006" key="4">
    <source>
        <dbReference type="Google" id="ProtNLM"/>
    </source>
</evidence>
<evidence type="ECO:0000256" key="1">
    <source>
        <dbReference type="SAM" id="Phobius"/>
    </source>
</evidence>
<dbReference type="RefSeq" id="WP_345527425.1">
    <property type="nucleotide sequence ID" value="NZ_BAABKN010000015.1"/>
</dbReference>
<keyword evidence="1" id="KW-0472">Membrane</keyword>
<keyword evidence="1" id="KW-1133">Transmembrane helix</keyword>